<evidence type="ECO:0000313" key="2">
    <source>
        <dbReference type="EMBL" id="GHF13392.1"/>
    </source>
</evidence>
<dbReference type="RefSeq" id="WP_191282644.1">
    <property type="nucleotide sequence ID" value="NZ_BNAI01000002.1"/>
</dbReference>
<organism evidence="2 3">
    <name type="scientific">Pseudolysinimonas yzui</name>
    <dbReference type="NCBI Taxonomy" id="2708254"/>
    <lineage>
        <taxon>Bacteria</taxon>
        <taxon>Bacillati</taxon>
        <taxon>Actinomycetota</taxon>
        <taxon>Actinomycetes</taxon>
        <taxon>Micrococcales</taxon>
        <taxon>Microbacteriaceae</taxon>
        <taxon>Pseudolysinimonas</taxon>
    </lineage>
</organism>
<feature type="transmembrane region" description="Helical" evidence="1">
    <location>
        <begin position="71"/>
        <end position="88"/>
    </location>
</feature>
<keyword evidence="3" id="KW-1185">Reference proteome</keyword>
<feature type="transmembrane region" description="Helical" evidence="1">
    <location>
        <begin position="35"/>
        <end position="59"/>
    </location>
</feature>
<feature type="transmembrane region" description="Helical" evidence="1">
    <location>
        <begin position="6"/>
        <end position="28"/>
    </location>
</feature>
<keyword evidence="1" id="KW-0472">Membrane</keyword>
<dbReference type="AlphaFoldDB" id="A0A8J3GPV9"/>
<dbReference type="Proteomes" id="UP000617531">
    <property type="component" value="Unassembled WGS sequence"/>
</dbReference>
<reference evidence="2" key="2">
    <citation type="submission" date="2020-09" db="EMBL/GenBank/DDBJ databases">
        <authorList>
            <person name="Sun Q."/>
            <person name="Zhou Y."/>
        </authorList>
    </citation>
    <scope>NUCLEOTIDE SEQUENCE</scope>
    <source>
        <strain evidence="2">CGMCC 1.16548</strain>
    </source>
</reference>
<accession>A0A8J3GPV9</accession>
<evidence type="ECO:0000313" key="3">
    <source>
        <dbReference type="Proteomes" id="UP000617531"/>
    </source>
</evidence>
<reference evidence="2" key="1">
    <citation type="journal article" date="2014" name="Int. J. Syst. Evol. Microbiol.">
        <title>Complete genome sequence of Corynebacterium casei LMG S-19264T (=DSM 44701T), isolated from a smear-ripened cheese.</title>
        <authorList>
            <consortium name="US DOE Joint Genome Institute (JGI-PGF)"/>
            <person name="Walter F."/>
            <person name="Albersmeier A."/>
            <person name="Kalinowski J."/>
            <person name="Ruckert C."/>
        </authorList>
    </citation>
    <scope>NUCLEOTIDE SEQUENCE</scope>
    <source>
        <strain evidence="2">CGMCC 1.16548</strain>
    </source>
</reference>
<keyword evidence="1" id="KW-0812">Transmembrane</keyword>
<proteinExistence type="predicted"/>
<sequence>MESLDLVRHLVLAVHFLGLAAIVGAFFVQMRANDGFATGVVLTGAITQVVTGLALVGLRQAGDLEVDNVKIAVKLGIAVIVLVAAIIAHVQKRRGGKVKPAFHTAGGLAIVNVLVAVLW</sequence>
<feature type="transmembrane region" description="Helical" evidence="1">
    <location>
        <begin position="100"/>
        <end position="118"/>
    </location>
</feature>
<comment type="caution">
    <text evidence="2">The sequence shown here is derived from an EMBL/GenBank/DDBJ whole genome shotgun (WGS) entry which is preliminary data.</text>
</comment>
<name>A0A8J3GPV9_9MICO</name>
<evidence type="ECO:0000256" key="1">
    <source>
        <dbReference type="SAM" id="Phobius"/>
    </source>
</evidence>
<keyword evidence="1" id="KW-1133">Transmembrane helix</keyword>
<dbReference type="EMBL" id="BNAI01000002">
    <property type="protein sequence ID" value="GHF13392.1"/>
    <property type="molecule type" value="Genomic_DNA"/>
</dbReference>
<gene>
    <name evidence="2" type="ORF">GCM10011600_12780</name>
</gene>
<protein>
    <submittedName>
        <fullName evidence="2">Uncharacterized protein</fullName>
    </submittedName>
</protein>